<gene>
    <name evidence="3" type="ORF">GKE73_12175</name>
</gene>
<accession>A0A844GAP6</accession>
<dbReference type="EMBL" id="WLYX01000001">
    <property type="protein sequence ID" value="MTD33536.1"/>
    <property type="molecule type" value="Genomic_DNA"/>
</dbReference>
<keyword evidence="4" id="KW-1185">Reference proteome</keyword>
<dbReference type="NCBIfam" id="TIGR00229">
    <property type="entry name" value="sensory_box"/>
    <property type="match status" value="1"/>
</dbReference>
<dbReference type="PANTHER" id="PTHR46663">
    <property type="entry name" value="DIGUANYLATE CYCLASE DGCT-RELATED"/>
    <property type="match status" value="1"/>
</dbReference>
<dbReference type="PROSITE" id="PS50112">
    <property type="entry name" value="PAS"/>
    <property type="match status" value="1"/>
</dbReference>
<feature type="domain" description="PAC" evidence="2">
    <location>
        <begin position="58"/>
        <end position="110"/>
    </location>
</feature>
<dbReference type="Pfam" id="PF13426">
    <property type="entry name" value="PAS_9"/>
    <property type="match status" value="1"/>
</dbReference>
<evidence type="ECO:0000313" key="4">
    <source>
        <dbReference type="Proteomes" id="UP000446658"/>
    </source>
</evidence>
<dbReference type="CDD" id="cd00130">
    <property type="entry name" value="PAS"/>
    <property type="match status" value="1"/>
</dbReference>
<name>A0A844GAP6_9NEIS</name>
<proteinExistence type="predicted"/>
<dbReference type="AlphaFoldDB" id="A0A844GAP6"/>
<sequence>MLTDAKASIINVNPAFCLLTGYSREEAIGKNPNFLKSGYQPETFYRDMWQSVLEQGHWRGEIWNQRKSGDIYPELLSIAAVHNPAGAITNYIGIFSDISLLKEQQNNLERQGSL</sequence>
<dbReference type="Proteomes" id="UP000446658">
    <property type="component" value="Unassembled WGS sequence"/>
</dbReference>
<dbReference type="InterPro" id="IPR000014">
    <property type="entry name" value="PAS"/>
</dbReference>
<protein>
    <submittedName>
        <fullName evidence="3">PAS domain S-box protein</fullName>
    </submittedName>
</protein>
<feature type="domain" description="PAS" evidence="1">
    <location>
        <begin position="1"/>
        <end position="42"/>
    </location>
</feature>
<evidence type="ECO:0000259" key="1">
    <source>
        <dbReference type="PROSITE" id="PS50112"/>
    </source>
</evidence>
<dbReference type="Gene3D" id="3.30.450.20">
    <property type="entry name" value="PAS domain"/>
    <property type="match status" value="1"/>
</dbReference>
<evidence type="ECO:0000259" key="2">
    <source>
        <dbReference type="PROSITE" id="PS50113"/>
    </source>
</evidence>
<dbReference type="PROSITE" id="PS50113">
    <property type="entry name" value="PAC"/>
    <property type="match status" value="1"/>
</dbReference>
<organism evidence="3 4">
    <name type="scientific">Paludibacterium denitrificans</name>
    <dbReference type="NCBI Taxonomy" id="2675226"/>
    <lineage>
        <taxon>Bacteria</taxon>
        <taxon>Pseudomonadati</taxon>
        <taxon>Pseudomonadota</taxon>
        <taxon>Betaproteobacteria</taxon>
        <taxon>Neisseriales</taxon>
        <taxon>Chromobacteriaceae</taxon>
        <taxon>Paludibacterium</taxon>
    </lineage>
</organism>
<dbReference type="SUPFAM" id="SSF55785">
    <property type="entry name" value="PYP-like sensor domain (PAS domain)"/>
    <property type="match status" value="1"/>
</dbReference>
<comment type="caution">
    <text evidence="3">The sequence shown here is derived from an EMBL/GenBank/DDBJ whole genome shotgun (WGS) entry which is preliminary data.</text>
</comment>
<dbReference type="PANTHER" id="PTHR46663:SF3">
    <property type="entry name" value="SLL0267 PROTEIN"/>
    <property type="match status" value="1"/>
</dbReference>
<dbReference type="RefSeq" id="WP_230370554.1">
    <property type="nucleotide sequence ID" value="NZ_WLYX01000001.1"/>
</dbReference>
<dbReference type="InterPro" id="IPR052163">
    <property type="entry name" value="DGC-Regulatory_Protein"/>
</dbReference>
<evidence type="ECO:0000313" key="3">
    <source>
        <dbReference type="EMBL" id="MTD33536.1"/>
    </source>
</evidence>
<dbReference type="InterPro" id="IPR001610">
    <property type="entry name" value="PAC"/>
</dbReference>
<dbReference type="InterPro" id="IPR000700">
    <property type="entry name" value="PAS-assoc_C"/>
</dbReference>
<reference evidence="3 4" key="1">
    <citation type="submission" date="2019-11" db="EMBL/GenBank/DDBJ databases">
        <title>Draft genome sequence of Paludibacterium sp. dN18-1.</title>
        <authorList>
            <person name="Im W.-T."/>
        </authorList>
    </citation>
    <scope>NUCLEOTIDE SEQUENCE [LARGE SCALE GENOMIC DNA]</scope>
    <source>
        <strain evidence="4">dN 18-1</strain>
    </source>
</reference>
<dbReference type="SMART" id="SM00086">
    <property type="entry name" value="PAC"/>
    <property type="match status" value="1"/>
</dbReference>
<dbReference type="InterPro" id="IPR035965">
    <property type="entry name" value="PAS-like_dom_sf"/>
</dbReference>